<name>W2YXP6_PHYNI</name>
<keyword evidence="1" id="KW-0732">Signal</keyword>
<feature type="chain" id="PRO_5004831623" evidence="1">
    <location>
        <begin position="22"/>
        <end position="60"/>
    </location>
</feature>
<evidence type="ECO:0000313" key="3">
    <source>
        <dbReference type="Proteomes" id="UP000018948"/>
    </source>
</evidence>
<accession>W2YXP6</accession>
<sequence length="60" mass="6864">GRRIVLQALTLLTIADVEVEGVEFLVTTPESGFVQAKRKCCEVDLSLAMEWEWMKRSHKD</sequence>
<comment type="caution">
    <text evidence="2">The sequence shown here is derived from an EMBL/GenBank/DDBJ whole genome shotgun (WGS) entry which is preliminary data.</text>
</comment>
<reference evidence="2" key="1">
    <citation type="submission" date="2013-11" db="EMBL/GenBank/DDBJ databases">
        <title>The Genome Sequence of Phytophthora parasitica P10297.</title>
        <authorList>
            <consortium name="The Broad Institute Genomics Platform"/>
            <person name="Russ C."/>
            <person name="Tyler B."/>
            <person name="Panabieres F."/>
            <person name="Shan W."/>
            <person name="Tripathy S."/>
            <person name="Grunwald N."/>
            <person name="Machado M."/>
            <person name="Johnson C.S."/>
            <person name="Walker B."/>
            <person name="Young S.K."/>
            <person name="Zeng Q."/>
            <person name="Gargeya S."/>
            <person name="Fitzgerald M."/>
            <person name="Haas B."/>
            <person name="Abouelleil A."/>
            <person name="Allen A.W."/>
            <person name="Alvarado L."/>
            <person name="Arachchi H.M."/>
            <person name="Berlin A.M."/>
            <person name="Chapman S.B."/>
            <person name="Gainer-Dewar J."/>
            <person name="Goldberg J."/>
            <person name="Griggs A."/>
            <person name="Gujja S."/>
            <person name="Hansen M."/>
            <person name="Howarth C."/>
            <person name="Imamovic A."/>
            <person name="Ireland A."/>
            <person name="Larimer J."/>
            <person name="McCowan C."/>
            <person name="Murphy C."/>
            <person name="Pearson M."/>
            <person name="Poon T.W."/>
            <person name="Priest M."/>
            <person name="Roberts A."/>
            <person name="Saif S."/>
            <person name="Shea T."/>
            <person name="Sisk P."/>
            <person name="Sykes S."/>
            <person name="Wortman J."/>
            <person name="Nusbaum C."/>
            <person name="Birren B."/>
        </authorList>
    </citation>
    <scope>NUCLEOTIDE SEQUENCE [LARGE SCALE GENOMIC DNA]</scope>
    <source>
        <strain evidence="2">P10297</strain>
    </source>
</reference>
<organism evidence="2 3">
    <name type="scientific">Phytophthora nicotianae P10297</name>
    <dbReference type="NCBI Taxonomy" id="1317064"/>
    <lineage>
        <taxon>Eukaryota</taxon>
        <taxon>Sar</taxon>
        <taxon>Stramenopiles</taxon>
        <taxon>Oomycota</taxon>
        <taxon>Peronosporomycetes</taxon>
        <taxon>Peronosporales</taxon>
        <taxon>Peronosporaceae</taxon>
        <taxon>Phytophthora</taxon>
    </lineage>
</organism>
<proteinExistence type="predicted"/>
<feature type="non-terminal residue" evidence="2">
    <location>
        <position position="1"/>
    </location>
</feature>
<evidence type="ECO:0000313" key="2">
    <source>
        <dbReference type="EMBL" id="ETP38709.1"/>
    </source>
</evidence>
<evidence type="ECO:0000256" key="1">
    <source>
        <dbReference type="SAM" id="SignalP"/>
    </source>
</evidence>
<dbReference type="AlphaFoldDB" id="W2YXP6"/>
<dbReference type="Proteomes" id="UP000018948">
    <property type="component" value="Unassembled WGS sequence"/>
</dbReference>
<gene>
    <name evidence="2" type="ORF">F442_13757</name>
</gene>
<feature type="signal peptide" evidence="1">
    <location>
        <begin position="1"/>
        <end position="21"/>
    </location>
</feature>
<protein>
    <submittedName>
        <fullName evidence="2">Uncharacterized protein</fullName>
    </submittedName>
</protein>
<dbReference type="EMBL" id="ANIY01002885">
    <property type="protein sequence ID" value="ETP38709.1"/>
    <property type="molecule type" value="Genomic_DNA"/>
</dbReference>